<keyword evidence="4" id="KW-1015">Disulfide bond</keyword>
<feature type="chain" id="PRO_5044024762" description="Peptidase S1 domain-containing protein" evidence="7">
    <location>
        <begin position="23"/>
        <end position="398"/>
    </location>
</feature>
<dbReference type="Proteomes" id="UP001461498">
    <property type="component" value="Unassembled WGS sequence"/>
</dbReference>
<dbReference type="InterPro" id="IPR043504">
    <property type="entry name" value="Peptidase_S1_PA_chymotrypsin"/>
</dbReference>
<dbReference type="InterPro" id="IPR018114">
    <property type="entry name" value="TRYPSIN_HIS"/>
</dbReference>
<dbReference type="InterPro" id="IPR001254">
    <property type="entry name" value="Trypsin_dom"/>
</dbReference>
<evidence type="ECO:0000256" key="5">
    <source>
        <dbReference type="ARBA" id="ARBA00023180"/>
    </source>
</evidence>
<dbReference type="SUPFAM" id="SSF49854">
    <property type="entry name" value="Spermadhesin, CUB domain"/>
    <property type="match status" value="1"/>
</dbReference>
<dbReference type="Pfam" id="PF00431">
    <property type="entry name" value="CUB"/>
    <property type="match status" value="1"/>
</dbReference>
<reference evidence="9 10" key="1">
    <citation type="submission" date="2022-12" db="EMBL/GenBank/DDBJ databases">
        <title>Chromosome-level genome assembly of true bugs.</title>
        <authorList>
            <person name="Ma L."/>
            <person name="Li H."/>
        </authorList>
    </citation>
    <scope>NUCLEOTIDE SEQUENCE [LARGE SCALE GENOMIC DNA]</scope>
    <source>
        <strain evidence="9">Lab_2022b</strain>
    </source>
</reference>
<dbReference type="InterPro" id="IPR001314">
    <property type="entry name" value="Peptidase_S1A"/>
</dbReference>
<dbReference type="PANTHER" id="PTHR24256">
    <property type="entry name" value="TRYPTASE-RELATED"/>
    <property type="match status" value="1"/>
</dbReference>
<evidence type="ECO:0000256" key="4">
    <source>
        <dbReference type="ARBA" id="ARBA00023157"/>
    </source>
</evidence>
<proteinExistence type="inferred from homology"/>
<evidence type="ECO:0000256" key="6">
    <source>
        <dbReference type="ARBA" id="ARBA00024195"/>
    </source>
</evidence>
<keyword evidence="3 7" id="KW-0732">Signal</keyword>
<dbReference type="GO" id="GO:0004252">
    <property type="term" value="F:serine-type endopeptidase activity"/>
    <property type="evidence" value="ECO:0007669"/>
    <property type="project" value="InterPro"/>
</dbReference>
<evidence type="ECO:0000259" key="8">
    <source>
        <dbReference type="PROSITE" id="PS50240"/>
    </source>
</evidence>
<comment type="caution">
    <text evidence="9">The sequence shown here is derived from an EMBL/GenBank/DDBJ whole genome shotgun (WGS) entry which is preliminary data.</text>
</comment>
<comment type="similarity">
    <text evidence="6">Belongs to the peptidase S1 family. CLIP subfamily.</text>
</comment>
<dbReference type="CDD" id="cd00190">
    <property type="entry name" value="Tryp_SPc"/>
    <property type="match status" value="1"/>
</dbReference>
<dbReference type="Gene3D" id="2.60.120.290">
    <property type="entry name" value="Spermadhesin, CUB domain"/>
    <property type="match status" value="1"/>
</dbReference>
<dbReference type="GO" id="GO:0006508">
    <property type="term" value="P:proteolysis"/>
    <property type="evidence" value="ECO:0007669"/>
    <property type="project" value="InterPro"/>
</dbReference>
<dbReference type="InterPro" id="IPR035914">
    <property type="entry name" value="Sperma_CUB_dom_sf"/>
</dbReference>
<dbReference type="EMBL" id="JAPXFL010000008">
    <property type="protein sequence ID" value="KAK9502992.1"/>
    <property type="molecule type" value="Genomic_DNA"/>
</dbReference>
<dbReference type="GO" id="GO:0005576">
    <property type="term" value="C:extracellular region"/>
    <property type="evidence" value="ECO:0007669"/>
    <property type="project" value="UniProtKB-SubCell"/>
</dbReference>
<feature type="domain" description="Peptidase S1" evidence="8">
    <location>
        <begin position="154"/>
        <end position="389"/>
    </location>
</feature>
<dbReference type="AlphaFoldDB" id="A0AAW1D2C2"/>
<sequence>MSMYYETIAIILLLCSIESIWSQNRCNYSQYVKPGQQYRLNNPAFPYPYPAGADCSWYFSTADDYEVQLNCHTVNLPKNGQNCLDFLAVPVFGQDKAYCQPFNVSAPTIRMRLASAYWSWGGVFSCGISSHRRGSTTPQPIDNCSCGWTFLPRIVGGEDAAINEFPSMALLLNVPIRDQWCGATIIARRAALSAAHCFIQDAEPKHYGLLIGEHDTSRRDETNSTLLKVSDIIVHKDATLTAGNDIALVITETDIEYTAKVGPACMPFSINKEDIMGQYVTMTGWGLTDPIGSPAKILQKVRVQVVEDSVCEKTYEEISVYNPQQHICTYYPKKDACQMDSGGPVYYFDPQTNGYTVMGVISYGKDCGFYPAINMDVHYFLPWIRQNLPSDLQLCGRL</sequence>
<organism evidence="9 10">
    <name type="scientific">Rhynocoris fuscipes</name>
    <dbReference type="NCBI Taxonomy" id="488301"/>
    <lineage>
        <taxon>Eukaryota</taxon>
        <taxon>Metazoa</taxon>
        <taxon>Ecdysozoa</taxon>
        <taxon>Arthropoda</taxon>
        <taxon>Hexapoda</taxon>
        <taxon>Insecta</taxon>
        <taxon>Pterygota</taxon>
        <taxon>Neoptera</taxon>
        <taxon>Paraneoptera</taxon>
        <taxon>Hemiptera</taxon>
        <taxon>Heteroptera</taxon>
        <taxon>Panheteroptera</taxon>
        <taxon>Cimicomorpha</taxon>
        <taxon>Reduviidae</taxon>
        <taxon>Harpactorinae</taxon>
        <taxon>Harpactorini</taxon>
        <taxon>Rhynocoris</taxon>
    </lineage>
</organism>
<evidence type="ECO:0000256" key="2">
    <source>
        <dbReference type="ARBA" id="ARBA00022525"/>
    </source>
</evidence>
<dbReference type="PROSITE" id="PS50240">
    <property type="entry name" value="TRYPSIN_DOM"/>
    <property type="match status" value="1"/>
</dbReference>
<name>A0AAW1D2C2_9HEMI</name>
<evidence type="ECO:0000256" key="7">
    <source>
        <dbReference type="SAM" id="SignalP"/>
    </source>
</evidence>
<keyword evidence="5" id="KW-0325">Glycoprotein</keyword>
<evidence type="ECO:0000313" key="10">
    <source>
        <dbReference type="Proteomes" id="UP001461498"/>
    </source>
</evidence>
<feature type="signal peptide" evidence="7">
    <location>
        <begin position="1"/>
        <end position="22"/>
    </location>
</feature>
<accession>A0AAW1D2C2</accession>
<evidence type="ECO:0000313" key="9">
    <source>
        <dbReference type="EMBL" id="KAK9502992.1"/>
    </source>
</evidence>
<evidence type="ECO:0000256" key="1">
    <source>
        <dbReference type="ARBA" id="ARBA00004613"/>
    </source>
</evidence>
<comment type="subcellular location">
    <subcellularLocation>
        <location evidence="1">Secreted</location>
    </subcellularLocation>
</comment>
<protein>
    <recommendedName>
        <fullName evidence="8">Peptidase S1 domain-containing protein</fullName>
    </recommendedName>
</protein>
<dbReference type="Gene3D" id="2.40.10.10">
    <property type="entry name" value="Trypsin-like serine proteases"/>
    <property type="match status" value="1"/>
</dbReference>
<evidence type="ECO:0000256" key="3">
    <source>
        <dbReference type="ARBA" id="ARBA00022729"/>
    </source>
</evidence>
<keyword evidence="10" id="KW-1185">Reference proteome</keyword>
<dbReference type="FunFam" id="2.40.10.10:FF:000054">
    <property type="entry name" value="Complement C1r subcomponent"/>
    <property type="match status" value="1"/>
</dbReference>
<dbReference type="InterPro" id="IPR009003">
    <property type="entry name" value="Peptidase_S1_PA"/>
</dbReference>
<dbReference type="InterPro" id="IPR000859">
    <property type="entry name" value="CUB_dom"/>
</dbReference>
<dbReference type="SMART" id="SM00020">
    <property type="entry name" value="Tryp_SPc"/>
    <property type="match status" value="1"/>
</dbReference>
<keyword evidence="2" id="KW-0964">Secreted</keyword>
<dbReference type="Pfam" id="PF00089">
    <property type="entry name" value="Trypsin"/>
    <property type="match status" value="1"/>
</dbReference>
<dbReference type="InterPro" id="IPR051487">
    <property type="entry name" value="Ser/Thr_Proteases_Immune/Dev"/>
</dbReference>
<dbReference type="PRINTS" id="PR00722">
    <property type="entry name" value="CHYMOTRYPSIN"/>
</dbReference>
<gene>
    <name evidence="9" type="ORF">O3M35_011659</name>
</gene>
<dbReference type="SUPFAM" id="SSF50494">
    <property type="entry name" value="Trypsin-like serine proteases"/>
    <property type="match status" value="1"/>
</dbReference>
<dbReference type="PROSITE" id="PS00134">
    <property type="entry name" value="TRYPSIN_HIS"/>
    <property type="match status" value="1"/>
</dbReference>